<evidence type="ECO:0000313" key="3">
    <source>
        <dbReference type="EMBL" id="CAD1832214.1"/>
    </source>
</evidence>
<gene>
    <name evidence="3" type="ORF">CB5_LOCUS15425</name>
</gene>
<dbReference type="EMBL" id="LR862150">
    <property type="protein sequence ID" value="CAD1832214.1"/>
    <property type="molecule type" value="Genomic_DNA"/>
</dbReference>
<dbReference type="Pfam" id="PF03101">
    <property type="entry name" value="FAR1"/>
    <property type="match status" value="1"/>
</dbReference>
<proteinExistence type="predicted"/>
<organism evidence="3">
    <name type="scientific">Ananas comosus var. bracteatus</name>
    <name type="common">red pineapple</name>
    <dbReference type="NCBI Taxonomy" id="296719"/>
    <lineage>
        <taxon>Eukaryota</taxon>
        <taxon>Viridiplantae</taxon>
        <taxon>Streptophyta</taxon>
        <taxon>Embryophyta</taxon>
        <taxon>Tracheophyta</taxon>
        <taxon>Spermatophyta</taxon>
        <taxon>Magnoliopsida</taxon>
        <taxon>Liliopsida</taxon>
        <taxon>Poales</taxon>
        <taxon>Bromeliaceae</taxon>
        <taxon>Bromelioideae</taxon>
        <taxon>Ananas</taxon>
    </lineage>
</organism>
<reference evidence="3" key="1">
    <citation type="submission" date="2020-07" db="EMBL/GenBank/DDBJ databases">
        <authorList>
            <person name="Lin J."/>
        </authorList>
    </citation>
    <scope>NUCLEOTIDE SEQUENCE</scope>
</reference>
<protein>
    <recommendedName>
        <fullName evidence="2">FAR1 domain-containing protein</fullName>
    </recommendedName>
</protein>
<dbReference type="AlphaFoldDB" id="A0A6V7PMY6"/>
<evidence type="ECO:0000256" key="1">
    <source>
        <dbReference type="SAM" id="MobiDB-lite"/>
    </source>
</evidence>
<accession>A0A6V7PMY6</accession>
<feature type="region of interest" description="Disordered" evidence="1">
    <location>
        <begin position="215"/>
        <end position="248"/>
    </location>
</feature>
<dbReference type="PANTHER" id="PTHR47718:SF13">
    <property type="entry name" value="OS09G0290500 PROTEIN"/>
    <property type="match status" value="1"/>
</dbReference>
<name>A0A6V7PMY6_ANACO</name>
<evidence type="ECO:0000259" key="2">
    <source>
        <dbReference type="Pfam" id="PF03101"/>
    </source>
</evidence>
<feature type="compositionally biased region" description="Polar residues" evidence="1">
    <location>
        <begin position="234"/>
        <end position="248"/>
    </location>
</feature>
<sequence length="373" mass="43107">MGFEFLFQSHLYRGTNDGLDMQPDGIEFYRWKQKTVCLDAKLIGNNLIMASFVDRNIKVSGVRDGVESLVEYEDIIQKTFSSENEGNDFFNKYARQKGFIVRKDNVKRHPETGMVVYRRFVCSRAGLRDKKHMNRTDRQRKERTLTRCECPVQFGIQFDPTTNRWFVHNFVDKHNHDLDDVAVRRSRRKIKDVQKSDTVPPEITGVRKHETVNVTGRENGGHENVGSALKDAKTSSPSDGRGGVSSSSEEMTRFCDLMNLGKKVFHEASKTKEDYQEIMLYLENKLKKKEKRGLRPEVLTQLESKLEGGIEKNALSTKLLDPFSVKTKATPKKRPKPSNEIRRYKCRFCRCFGHTIRRCPLSQKDAMQLTAIK</sequence>
<dbReference type="InterPro" id="IPR004330">
    <property type="entry name" value="FAR1_DNA_bnd_dom"/>
</dbReference>
<dbReference type="PANTHER" id="PTHR47718">
    <property type="entry name" value="OS01G0519700 PROTEIN"/>
    <property type="match status" value="1"/>
</dbReference>
<feature type="domain" description="FAR1" evidence="2">
    <location>
        <begin position="88"/>
        <end position="178"/>
    </location>
</feature>